<comment type="similarity">
    <text evidence="1">Belongs to the WD repeat rae1 family.</text>
</comment>
<evidence type="ECO:0000313" key="7">
    <source>
        <dbReference type="EMBL" id="KAF9508252.1"/>
    </source>
</evidence>
<dbReference type="AlphaFoldDB" id="A0A9P6DNS6"/>
<dbReference type="InterPro" id="IPR024977">
    <property type="entry name" value="Apc4-like_WD40_dom"/>
</dbReference>
<evidence type="ECO:0000256" key="1">
    <source>
        <dbReference type="ARBA" id="ARBA00007830"/>
    </source>
</evidence>
<proteinExistence type="inferred from homology"/>
<dbReference type="SMART" id="SM00320">
    <property type="entry name" value="WD40"/>
    <property type="match status" value="4"/>
</dbReference>
<evidence type="ECO:0000256" key="2">
    <source>
        <dbReference type="ARBA" id="ARBA00022574"/>
    </source>
</evidence>
<keyword evidence="2 4" id="KW-0853">WD repeat</keyword>
<dbReference type="EMBL" id="MU129062">
    <property type="protein sequence ID" value="KAF9508252.1"/>
    <property type="molecule type" value="Genomic_DNA"/>
</dbReference>
<dbReference type="Pfam" id="PF12894">
    <property type="entry name" value="ANAPC4_WD40"/>
    <property type="match status" value="1"/>
</dbReference>
<evidence type="ECO:0000259" key="6">
    <source>
        <dbReference type="Pfam" id="PF12894"/>
    </source>
</evidence>
<dbReference type="OrthoDB" id="256303at2759"/>
<evidence type="ECO:0000256" key="4">
    <source>
        <dbReference type="PROSITE-ProRule" id="PRU00221"/>
    </source>
</evidence>
<dbReference type="InterPro" id="IPR015943">
    <property type="entry name" value="WD40/YVTN_repeat-like_dom_sf"/>
</dbReference>
<feature type="region of interest" description="Disordered" evidence="5">
    <location>
        <begin position="1"/>
        <end position="21"/>
    </location>
</feature>
<name>A0A9P6DNS6_9AGAM</name>
<reference evidence="7" key="1">
    <citation type="journal article" date="2020" name="Nat. Commun.">
        <title>Large-scale genome sequencing of mycorrhizal fungi provides insights into the early evolution of symbiotic traits.</title>
        <authorList>
            <person name="Miyauchi S."/>
            <person name="Kiss E."/>
            <person name="Kuo A."/>
            <person name="Drula E."/>
            <person name="Kohler A."/>
            <person name="Sanchez-Garcia M."/>
            <person name="Morin E."/>
            <person name="Andreopoulos B."/>
            <person name="Barry K.W."/>
            <person name="Bonito G."/>
            <person name="Buee M."/>
            <person name="Carver A."/>
            <person name="Chen C."/>
            <person name="Cichocki N."/>
            <person name="Clum A."/>
            <person name="Culley D."/>
            <person name="Crous P.W."/>
            <person name="Fauchery L."/>
            <person name="Girlanda M."/>
            <person name="Hayes R.D."/>
            <person name="Keri Z."/>
            <person name="LaButti K."/>
            <person name="Lipzen A."/>
            <person name="Lombard V."/>
            <person name="Magnuson J."/>
            <person name="Maillard F."/>
            <person name="Murat C."/>
            <person name="Nolan M."/>
            <person name="Ohm R.A."/>
            <person name="Pangilinan J."/>
            <person name="Pereira M.F."/>
            <person name="Perotto S."/>
            <person name="Peter M."/>
            <person name="Pfister S."/>
            <person name="Riley R."/>
            <person name="Sitrit Y."/>
            <person name="Stielow J.B."/>
            <person name="Szollosi G."/>
            <person name="Zifcakova L."/>
            <person name="Stursova M."/>
            <person name="Spatafora J.W."/>
            <person name="Tedersoo L."/>
            <person name="Vaario L.M."/>
            <person name="Yamada A."/>
            <person name="Yan M."/>
            <person name="Wang P."/>
            <person name="Xu J."/>
            <person name="Bruns T."/>
            <person name="Baldrian P."/>
            <person name="Vilgalys R."/>
            <person name="Dunand C."/>
            <person name="Henrissat B."/>
            <person name="Grigoriev I.V."/>
            <person name="Hibbett D."/>
            <person name="Nagy L.G."/>
            <person name="Martin F.M."/>
        </authorList>
    </citation>
    <scope>NUCLEOTIDE SEQUENCE</scope>
    <source>
        <strain evidence="7">UP504</strain>
    </source>
</reference>
<keyword evidence="8" id="KW-1185">Reference proteome</keyword>
<evidence type="ECO:0000256" key="3">
    <source>
        <dbReference type="ARBA" id="ARBA00022737"/>
    </source>
</evidence>
<gene>
    <name evidence="7" type="ORF">BS47DRAFT_1303029</name>
</gene>
<dbReference type="InterPro" id="IPR001680">
    <property type="entry name" value="WD40_rpt"/>
</dbReference>
<dbReference type="InterPro" id="IPR036322">
    <property type="entry name" value="WD40_repeat_dom_sf"/>
</dbReference>
<organism evidence="7 8">
    <name type="scientific">Hydnum rufescens UP504</name>
    <dbReference type="NCBI Taxonomy" id="1448309"/>
    <lineage>
        <taxon>Eukaryota</taxon>
        <taxon>Fungi</taxon>
        <taxon>Dikarya</taxon>
        <taxon>Basidiomycota</taxon>
        <taxon>Agaricomycotina</taxon>
        <taxon>Agaricomycetes</taxon>
        <taxon>Cantharellales</taxon>
        <taxon>Hydnaceae</taxon>
        <taxon>Hydnum</taxon>
    </lineage>
</organism>
<dbReference type="Proteomes" id="UP000886523">
    <property type="component" value="Unassembled WGS sequence"/>
</dbReference>
<keyword evidence="3" id="KW-0677">Repeat</keyword>
<protein>
    <recommendedName>
        <fullName evidence="6">Anaphase-promoting complex subunit 4-like WD40 domain-containing protein</fullName>
    </recommendedName>
</protein>
<evidence type="ECO:0000313" key="8">
    <source>
        <dbReference type="Proteomes" id="UP000886523"/>
    </source>
</evidence>
<feature type="repeat" description="WD" evidence="4">
    <location>
        <begin position="112"/>
        <end position="155"/>
    </location>
</feature>
<dbReference type="PROSITE" id="PS50294">
    <property type="entry name" value="WD_REPEATS_REGION"/>
    <property type="match status" value="1"/>
</dbReference>
<accession>A0A9P6DNS6</accession>
<dbReference type="Pfam" id="PF00400">
    <property type="entry name" value="WD40"/>
    <property type="match status" value="1"/>
</dbReference>
<dbReference type="FunFam" id="2.130.10.10:FF:000190">
    <property type="entry name" value="Nuclear pore complex subunit"/>
    <property type="match status" value="1"/>
</dbReference>
<sequence length="355" mass="38439">MAFHRSAPSGPGSTATQVPDVKDVELVNPPSDSISKVAFSPTADVLAVASWNNEVRLYGVSPTGQTSPTAMYTHKGPVLDICWSKDGSKLFSAGGDKSARMFDMTTGQNRQVGGHNEAISAVRWIEAPTGGILATASWDKTLRYWDLKGSAPVSTVALPERCYSMDVAYPLMVIGTAEKHIVLINLTNPTTIFKTVPSPLKWQTRVVSCFPGANGFAVGSIEGRVAIQYVEEKDIALNFSFRCHRKDMNPPTKDASLVFAVNAIIFHPQHGTFATSGSHDGTTSFWDKDSKIRLKTFEAASGSIVSTSFDRSGNILAYAIAYDWGKGVTGMNPTYPNKVLLHACKDEEIKGRSRK</sequence>
<comment type="caution">
    <text evidence="7">The sequence shown here is derived from an EMBL/GenBank/DDBJ whole genome shotgun (WGS) entry which is preliminary data.</text>
</comment>
<feature type="domain" description="Anaphase-promoting complex subunit 4-like WD40" evidence="6">
    <location>
        <begin position="38"/>
        <end position="126"/>
    </location>
</feature>
<feature type="repeat" description="WD" evidence="4">
    <location>
        <begin position="71"/>
        <end position="112"/>
    </location>
</feature>
<dbReference type="PANTHER" id="PTHR10971">
    <property type="entry name" value="MRNA EXPORT FACTOR AND BUB3"/>
    <property type="match status" value="1"/>
</dbReference>
<evidence type="ECO:0000256" key="5">
    <source>
        <dbReference type="SAM" id="MobiDB-lite"/>
    </source>
</evidence>
<dbReference type="PROSITE" id="PS50082">
    <property type="entry name" value="WD_REPEATS_2"/>
    <property type="match status" value="2"/>
</dbReference>
<dbReference type="SUPFAM" id="SSF50978">
    <property type="entry name" value="WD40 repeat-like"/>
    <property type="match status" value="1"/>
</dbReference>
<dbReference type="Gene3D" id="2.130.10.10">
    <property type="entry name" value="YVTN repeat-like/Quinoprotein amine dehydrogenase"/>
    <property type="match status" value="1"/>
</dbReference>